<name>A0AAE8TJ90_STAAU</name>
<evidence type="ECO:0000256" key="2">
    <source>
        <dbReference type="ARBA" id="ARBA00007663"/>
    </source>
</evidence>
<accession>A0AAE8TJ90</accession>
<dbReference type="PROSITE" id="PS51163">
    <property type="entry name" value="YRDC"/>
    <property type="match status" value="1"/>
</dbReference>
<evidence type="ECO:0000256" key="7">
    <source>
        <dbReference type="ARBA" id="ARBA00022695"/>
    </source>
</evidence>
<reference evidence="15 16" key="1">
    <citation type="submission" date="2018-06" db="EMBL/GenBank/DDBJ databases">
        <authorList>
            <consortium name="Pathogen Informatics"/>
            <person name="Doyle S."/>
        </authorList>
    </citation>
    <scope>NUCLEOTIDE SEQUENCE [LARGE SCALE GENOMIC DNA]</scope>
    <source>
        <strain evidence="15 16">EOE047</strain>
    </source>
</reference>
<evidence type="ECO:0000313" key="16">
    <source>
        <dbReference type="Proteomes" id="UP000249918"/>
    </source>
</evidence>
<dbReference type="GO" id="GO:0003725">
    <property type="term" value="F:double-stranded RNA binding"/>
    <property type="evidence" value="ECO:0007669"/>
    <property type="project" value="InterPro"/>
</dbReference>
<reference evidence="14" key="2">
    <citation type="submission" date="2019-04" db="EMBL/GenBank/DDBJ databases">
        <title>Whole-genome sequencing of local methicillin-resistant S. aureus strain Lr2.</title>
        <authorList>
            <person name="Ullah N."/>
            <person name="Ali A."/>
        </authorList>
    </citation>
    <scope>NUCLEOTIDE SEQUENCE [LARGE SCALE GENOMIC DNA]</scope>
    <source>
        <strain evidence="14">Lr2</strain>
    </source>
</reference>
<sequence>MEILNESVESFEKLYLQLQNSYPIIVPTDTNYNLCSLPNNKICIDRIFKYKKRSKDKPLSLFIDEPEDWKLYGENKNVELVDKLVNIFWPGPLNIILKNKTNYNYMLNNSDSIAIGCVQNKTMRNLISYIQSPIAITSANISGTADDILITENEAIKHMGNNVNYMLRSKNKSKYKSSSTIIKVTGNKIELLREGDIKFEEIKAKLGSGIQYE</sequence>
<dbReference type="InterPro" id="IPR006070">
    <property type="entry name" value="Sua5-like_dom"/>
</dbReference>
<dbReference type="AlphaFoldDB" id="A0AAE8TJ90"/>
<dbReference type="Proteomes" id="UP000309390">
    <property type="component" value="Unassembled WGS sequence"/>
</dbReference>
<evidence type="ECO:0000256" key="1">
    <source>
        <dbReference type="ARBA" id="ARBA00004496"/>
    </source>
</evidence>
<dbReference type="EMBL" id="UDJK01000002">
    <property type="protein sequence ID" value="SRC21906.1"/>
    <property type="molecule type" value="Genomic_DNA"/>
</dbReference>
<dbReference type="GO" id="GO:0005524">
    <property type="term" value="F:ATP binding"/>
    <property type="evidence" value="ECO:0007669"/>
    <property type="project" value="UniProtKB-KW"/>
</dbReference>
<evidence type="ECO:0000313" key="17">
    <source>
        <dbReference type="Proteomes" id="UP000309390"/>
    </source>
</evidence>
<feature type="domain" description="YrdC-like" evidence="12">
    <location>
        <begin position="8"/>
        <end position="197"/>
    </location>
</feature>
<dbReference type="Gene3D" id="3.90.870.10">
    <property type="entry name" value="DHBP synthase"/>
    <property type="match status" value="1"/>
</dbReference>
<dbReference type="EC" id="2.7.7.87" evidence="3"/>
<evidence type="ECO:0000256" key="6">
    <source>
        <dbReference type="ARBA" id="ARBA00022694"/>
    </source>
</evidence>
<keyword evidence="7" id="KW-0548">Nucleotidyltransferase</keyword>
<evidence type="ECO:0000313" key="13">
    <source>
        <dbReference type="EMBL" id="MBX8593383.1"/>
    </source>
</evidence>
<dbReference type="InterPro" id="IPR050156">
    <property type="entry name" value="TC-AMP_synthase_SUA5"/>
</dbReference>
<dbReference type="Pfam" id="PF01300">
    <property type="entry name" value="Sua5_yciO_yrdC"/>
    <property type="match status" value="1"/>
</dbReference>
<evidence type="ECO:0000256" key="5">
    <source>
        <dbReference type="ARBA" id="ARBA00022679"/>
    </source>
</evidence>
<keyword evidence="4" id="KW-0963">Cytoplasm</keyword>
<gene>
    <name evidence="13" type="ORF">E1948_01975</name>
    <name evidence="14" type="ORF">E1948_04640</name>
    <name evidence="15" type="ORF">SAMEA1466929_00502</name>
</gene>
<evidence type="ECO:0000256" key="9">
    <source>
        <dbReference type="ARBA" id="ARBA00022840"/>
    </source>
</evidence>
<dbReference type="EMBL" id="JAIGOF010000001">
    <property type="protein sequence ID" value="MBX8593383.1"/>
    <property type="molecule type" value="Genomic_DNA"/>
</dbReference>
<evidence type="ECO:0000256" key="4">
    <source>
        <dbReference type="ARBA" id="ARBA00022490"/>
    </source>
</evidence>
<dbReference type="PANTHER" id="PTHR17490:SF16">
    <property type="entry name" value="THREONYLCARBAMOYL-AMP SYNTHASE"/>
    <property type="match status" value="1"/>
</dbReference>
<keyword evidence="6" id="KW-0819">tRNA processing</keyword>
<dbReference type="RefSeq" id="WP_000404426.1">
    <property type="nucleotide sequence ID" value="NZ_AP025176.1"/>
</dbReference>
<dbReference type="PANTHER" id="PTHR17490">
    <property type="entry name" value="SUA5"/>
    <property type="match status" value="1"/>
</dbReference>
<evidence type="ECO:0000256" key="3">
    <source>
        <dbReference type="ARBA" id="ARBA00012584"/>
    </source>
</evidence>
<evidence type="ECO:0000259" key="12">
    <source>
        <dbReference type="PROSITE" id="PS51163"/>
    </source>
</evidence>
<reference evidence="13" key="3">
    <citation type="submission" date="2021-08" db="EMBL/GenBank/DDBJ databases">
        <title>Whole-genome sequencing of local methicillin-resistant S. aureus strain Lr2.</title>
        <authorList>
            <person name="Ali A."/>
            <person name="Ullah N."/>
        </authorList>
    </citation>
    <scope>NUCLEOTIDE SEQUENCE</scope>
    <source>
        <strain evidence="13">Lr2</strain>
    </source>
</reference>
<proteinExistence type="inferred from homology"/>
<comment type="catalytic activity">
    <reaction evidence="11">
        <text>L-threonine + hydrogencarbonate + ATP = L-threonylcarbamoyladenylate + diphosphate + H2O</text>
        <dbReference type="Rhea" id="RHEA:36407"/>
        <dbReference type="ChEBI" id="CHEBI:15377"/>
        <dbReference type="ChEBI" id="CHEBI:17544"/>
        <dbReference type="ChEBI" id="CHEBI:30616"/>
        <dbReference type="ChEBI" id="CHEBI:33019"/>
        <dbReference type="ChEBI" id="CHEBI:57926"/>
        <dbReference type="ChEBI" id="CHEBI:73682"/>
        <dbReference type="EC" id="2.7.7.87"/>
    </reaction>
</comment>
<dbReference type="GO" id="GO:0006450">
    <property type="term" value="P:regulation of translational fidelity"/>
    <property type="evidence" value="ECO:0007669"/>
    <property type="project" value="TreeGrafter"/>
</dbReference>
<evidence type="ECO:0000313" key="15">
    <source>
        <dbReference type="EMBL" id="SRC21906.1"/>
    </source>
</evidence>
<dbReference type="GO" id="GO:0005737">
    <property type="term" value="C:cytoplasm"/>
    <property type="evidence" value="ECO:0007669"/>
    <property type="project" value="UniProtKB-SubCell"/>
</dbReference>
<evidence type="ECO:0000313" key="14">
    <source>
        <dbReference type="EMBL" id="QCT56751.1"/>
    </source>
</evidence>
<dbReference type="SUPFAM" id="SSF55821">
    <property type="entry name" value="YrdC/RibB"/>
    <property type="match status" value="1"/>
</dbReference>
<evidence type="ECO:0000256" key="11">
    <source>
        <dbReference type="ARBA" id="ARBA00048366"/>
    </source>
</evidence>
<evidence type="ECO:0000256" key="8">
    <source>
        <dbReference type="ARBA" id="ARBA00022741"/>
    </source>
</evidence>
<dbReference type="GO" id="GO:0000049">
    <property type="term" value="F:tRNA binding"/>
    <property type="evidence" value="ECO:0007669"/>
    <property type="project" value="TreeGrafter"/>
</dbReference>
<protein>
    <recommendedName>
        <fullName evidence="10">L-threonylcarbamoyladenylate synthase</fullName>
        <ecNumber evidence="3">2.7.7.87</ecNumber>
    </recommendedName>
    <alternativeName>
        <fullName evidence="10">L-threonylcarbamoyladenylate synthase</fullName>
    </alternativeName>
</protein>
<dbReference type="InterPro" id="IPR017945">
    <property type="entry name" value="DHBP_synth_RibB-like_a/b_dom"/>
</dbReference>
<keyword evidence="8" id="KW-0547">Nucleotide-binding</keyword>
<organism evidence="13 17">
    <name type="scientific">Staphylococcus aureus</name>
    <dbReference type="NCBI Taxonomy" id="1280"/>
    <lineage>
        <taxon>Bacteria</taxon>
        <taxon>Bacillati</taxon>
        <taxon>Bacillota</taxon>
        <taxon>Bacilli</taxon>
        <taxon>Bacillales</taxon>
        <taxon>Staphylococcaceae</taxon>
        <taxon>Staphylococcus</taxon>
    </lineage>
</organism>
<dbReference type="GO" id="GO:0061710">
    <property type="term" value="F:L-threonylcarbamoyladenylate synthase"/>
    <property type="evidence" value="ECO:0007669"/>
    <property type="project" value="UniProtKB-EC"/>
</dbReference>
<comment type="similarity">
    <text evidence="2">Belongs to the SUA5 family.</text>
</comment>
<evidence type="ECO:0000256" key="10">
    <source>
        <dbReference type="ARBA" id="ARBA00029774"/>
    </source>
</evidence>
<dbReference type="Proteomes" id="UP000249918">
    <property type="component" value="Unassembled WGS sequence"/>
</dbReference>
<dbReference type="EMBL" id="CP038850">
    <property type="protein sequence ID" value="QCT56751.1"/>
    <property type="molecule type" value="Genomic_DNA"/>
</dbReference>
<comment type="subcellular location">
    <subcellularLocation>
        <location evidence="1">Cytoplasm</location>
    </subcellularLocation>
</comment>
<keyword evidence="5" id="KW-0808">Transferase</keyword>
<keyword evidence="9" id="KW-0067">ATP-binding</keyword>
<dbReference type="GO" id="GO:0008033">
    <property type="term" value="P:tRNA processing"/>
    <property type="evidence" value="ECO:0007669"/>
    <property type="project" value="UniProtKB-KW"/>
</dbReference>